<evidence type="ECO:0000256" key="2">
    <source>
        <dbReference type="PROSITE-ProRule" id="PRU00196"/>
    </source>
</evidence>
<keyword evidence="5" id="KW-1185">Reference proteome</keyword>
<evidence type="ECO:0000256" key="1">
    <source>
        <dbReference type="ARBA" id="ARBA00023157"/>
    </source>
</evidence>
<name>A0ABY7DH27_MYAAR</name>
<evidence type="ECO:0000313" key="4">
    <source>
        <dbReference type="EMBL" id="WAQ95383.1"/>
    </source>
</evidence>
<comment type="caution">
    <text evidence="2">Lacks conserved residue(s) required for the propagation of feature annotation.</text>
</comment>
<reference evidence="4" key="1">
    <citation type="submission" date="2022-11" db="EMBL/GenBank/DDBJ databases">
        <title>Centuries of genome instability and evolution in soft-shell clam transmissible cancer (bioRxiv).</title>
        <authorList>
            <person name="Hart S.F.M."/>
            <person name="Yonemitsu M.A."/>
            <person name="Giersch R.M."/>
            <person name="Beal B.F."/>
            <person name="Arriagada G."/>
            <person name="Davis B.W."/>
            <person name="Ostrander E.A."/>
            <person name="Goff S.P."/>
            <person name="Metzger M.J."/>
        </authorList>
    </citation>
    <scope>NUCLEOTIDE SEQUENCE</scope>
    <source>
        <strain evidence="4">MELC-2E11</strain>
        <tissue evidence="4">Siphon/mantle</tissue>
    </source>
</reference>
<keyword evidence="1 2" id="KW-1015">Disulfide bond</keyword>
<evidence type="ECO:0000313" key="5">
    <source>
        <dbReference type="Proteomes" id="UP001164746"/>
    </source>
</evidence>
<dbReference type="PANTHER" id="PTHR48071">
    <property type="entry name" value="SRCR DOMAIN-CONTAINING PROTEIN"/>
    <property type="match status" value="1"/>
</dbReference>
<dbReference type="SMART" id="SM00202">
    <property type="entry name" value="SR"/>
    <property type="match status" value="1"/>
</dbReference>
<dbReference type="PROSITE" id="PS50287">
    <property type="entry name" value="SRCR_2"/>
    <property type="match status" value="3"/>
</dbReference>
<sequence length="216" mass="23812">MLKTPSRLAGGKNHSNGILEMKINHTWHKVCSDGFKDTDASVICRMSGHQHSRVRLVDGPYPTKGRVEVFNQGKWGPVCRSGINSYEGDVICRSAGFIYSNGEVNVHGRYSNETFQNFTVTNLDCTGQEEGITECKSDEWMTGHCPPNGALEVNCRPHTPLRLRNSSNNASSGIVEAFFDGSWLTICNNGFDDKAAAVVCRGLGYKAGYLEYIICH</sequence>
<dbReference type="InterPro" id="IPR001190">
    <property type="entry name" value="SRCR"/>
</dbReference>
<dbReference type="InterPro" id="IPR036772">
    <property type="entry name" value="SRCR-like_dom_sf"/>
</dbReference>
<dbReference type="Proteomes" id="UP001164746">
    <property type="component" value="Chromosome 2"/>
</dbReference>
<dbReference type="EMBL" id="CP111013">
    <property type="protein sequence ID" value="WAQ95383.1"/>
    <property type="molecule type" value="Genomic_DNA"/>
</dbReference>
<evidence type="ECO:0000259" key="3">
    <source>
        <dbReference type="PROSITE" id="PS50287"/>
    </source>
</evidence>
<feature type="domain" description="SRCR" evidence="3">
    <location>
        <begin position="6"/>
        <end position="48"/>
    </location>
</feature>
<dbReference type="PRINTS" id="PR00258">
    <property type="entry name" value="SPERACTRCPTR"/>
</dbReference>
<feature type="domain" description="SRCR" evidence="3">
    <location>
        <begin position="161"/>
        <end position="204"/>
    </location>
</feature>
<dbReference type="PANTHER" id="PTHR48071:SF18">
    <property type="entry name" value="DELETED IN MALIGNANT BRAIN TUMORS 1 PROTEIN-RELATED"/>
    <property type="match status" value="1"/>
</dbReference>
<protein>
    <submittedName>
        <fullName evidence="4">NETR-like protein</fullName>
    </submittedName>
</protein>
<feature type="domain" description="SRCR" evidence="3">
    <location>
        <begin position="54"/>
        <end position="156"/>
    </location>
</feature>
<organism evidence="4 5">
    <name type="scientific">Mya arenaria</name>
    <name type="common">Soft-shell clam</name>
    <dbReference type="NCBI Taxonomy" id="6604"/>
    <lineage>
        <taxon>Eukaryota</taxon>
        <taxon>Metazoa</taxon>
        <taxon>Spiralia</taxon>
        <taxon>Lophotrochozoa</taxon>
        <taxon>Mollusca</taxon>
        <taxon>Bivalvia</taxon>
        <taxon>Autobranchia</taxon>
        <taxon>Heteroconchia</taxon>
        <taxon>Euheterodonta</taxon>
        <taxon>Imparidentia</taxon>
        <taxon>Neoheterodontei</taxon>
        <taxon>Myida</taxon>
        <taxon>Myoidea</taxon>
        <taxon>Myidae</taxon>
        <taxon>Mya</taxon>
    </lineage>
</organism>
<dbReference type="SUPFAM" id="SSF56487">
    <property type="entry name" value="SRCR-like"/>
    <property type="match status" value="3"/>
</dbReference>
<gene>
    <name evidence="4" type="ORF">MAR_028073</name>
</gene>
<proteinExistence type="predicted"/>
<dbReference type="Pfam" id="PF00530">
    <property type="entry name" value="SRCR"/>
    <property type="match status" value="3"/>
</dbReference>
<accession>A0ABY7DH27</accession>
<feature type="disulfide bond" evidence="2">
    <location>
        <begin position="125"/>
        <end position="135"/>
    </location>
</feature>
<dbReference type="Gene3D" id="3.10.250.10">
    <property type="entry name" value="SRCR-like domain"/>
    <property type="match status" value="3"/>
</dbReference>